<name>A0A7Z7J5X2_XANCH</name>
<dbReference type="AlphaFoldDB" id="A0A7Z7J5X2"/>
<evidence type="ECO:0000313" key="1">
    <source>
        <dbReference type="EMBL" id="SOO26808.1"/>
    </source>
</evidence>
<accession>A0A7Z7J5X2</accession>
<evidence type="ECO:0000313" key="2">
    <source>
        <dbReference type="Proteomes" id="UP000234345"/>
    </source>
</evidence>
<reference evidence="1 2" key="1">
    <citation type="submission" date="2017-10" db="EMBL/GenBank/DDBJ databases">
        <authorList>
            <person name="Regsiter A."/>
            <person name="William W."/>
        </authorList>
    </citation>
    <scope>NUCLEOTIDE SEQUENCE [LARGE SCALE GENOMIC DNA]</scope>
    <source>
        <strain evidence="1 2">CFBP6991</strain>
    </source>
</reference>
<protein>
    <submittedName>
        <fullName evidence="1">Uncharacterized protein</fullName>
    </submittedName>
</protein>
<dbReference type="EMBL" id="OCZC01000086">
    <property type="protein sequence ID" value="SOO26808.1"/>
    <property type="molecule type" value="Genomic_DNA"/>
</dbReference>
<dbReference type="Proteomes" id="UP000234345">
    <property type="component" value="Unassembled WGS sequence"/>
</dbReference>
<comment type="caution">
    <text evidence="1">The sequence shown here is derived from an EMBL/GenBank/DDBJ whole genome shotgun (WGS) entry which is preliminary data.</text>
</comment>
<organism evidence="1 2">
    <name type="scientific">Xanthomonas campestris pv. phaseoli</name>
    <dbReference type="NCBI Taxonomy" id="317013"/>
    <lineage>
        <taxon>Bacteria</taxon>
        <taxon>Pseudomonadati</taxon>
        <taxon>Pseudomonadota</taxon>
        <taxon>Gammaproteobacteria</taxon>
        <taxon>Lysobacterales</taxon>
        <taxon>Lysobacteraceae</taxon>
        <taxon>Xanthomonas</taxon>
    </lineage>
</organism>
<proteinExistence type="predicted"/>
<sequence>MTVWSDCFWSIFSINYFHNYPLI</sequence>
<gene>
    <name evidence="1" type="ORF">XFF6991_580004</name>
</gene>